<evidence type="ECO:0000313" key="2">
    <source>
        <dbReference type="EMBL" id="RKK86480.1"/>
    </source>
</evidence>
<name>A0A420P1U2_FUSOX</name>
<protein>
    <submittedName>
        <fullName evidence="2">Uncharacterized protein</fullName>
    </submittedName>
</protein>
<accession>A0A420P1U2</accession>
<dbReference type="Proteomes" id="UP000285860">
    <property type="component" value="Unassembled WGS sequence"/>
</dbReference>
<comment type="caution">
    <text evidence="2">The sequence shown here is derived from an EMBL/GenBank/DDBJ whole genome shotgun (WGS) entry which is preliminary data.</text>
</comment>
<feature type="region of interest" description="Disordered" evidence="1">
    <location>
        <begin position="1"/>
        <end position="33"/>
    </location>
</feature>
<evidence type="ECO:0000313" key="3">
    <source>
        <dbReference type="Proteomes" id="UP000285860"/>
    </source>
</evidence>
<sequence length="33" mass="3725">MGRAETADDAMVDVAHSRHQQLNTERQNELEDG</sequence>
<evidence type="ECO:0000256" key="1">
    <source>
        <dbReference type="SAM" id="MobiDB-lite"/>
    </source>
</evidence>
<organism evidence="2 3">
    <name type="scientific">Fusarium oxysporum</name>
    <name type="common">Fusarium vascular wilt</name>
    <dbReference type="NCBI Taxonomy" id="5507"/>
    <lineage>
        <taxon>Eukaryota</taxon>
        <taxon>Fungi</taxon>
        <taxon>Dikarya</taxon>
        <taxon>Ascomycota</taxon>
        <taxon>Pezizomycotina</taxon>
        <taxon>Sordariomycetes</taxon>
        <taxon>Hypocreomycetidae</taxon>
        <taxon>Hypocreales</taxon>
        <taxon>Nectriaceae</taxon>
        <taxon>Fusarium</taxon>
        <taxon>Fusarium oxysporum species complex</taxon>
    </lineage>
</organism>
<dbReference type="AlphaFoldDB" id="A0A420P1U2"/>
<dbReference type="EMBL" id="MRCY01000439">
    <property type="protein sequence ID" value="RKK86480.1"/>
    <property type="molecule type" value="Genomic_DNA"/>
</dbReference>
<reference evidence="2 3" key="1">
    <citation type="journal article" date="2018" name="Sci. Rep.">
        <title>Characterisation of pathogen-specific regions and novel effector candidates in Fusarium oxysporum f. sp. cepae.</title>
        <authorList>
            <person name="Armitage A.D."/>
            <person name="Taylor A."/>
            <person name="Sobczyk M.K."/>
            <person name="Baxter L."/>
            <person name="Greenfield B.P."/>
            <person name="Bates H.J."/>
            <person name="Wilson F."/>
            <person name="Jackson A.C."/>
            <person name="Ott S."/>
            <person name="Harrison R.J."/>
            <person name="Clarkson J.P."/>
        </authorList>
    </citation>
    <scope>NUCLEOTIDE SEQUENCE [LARGE SCALE GENOMIC DNA]</scope>
    <source>
        <strain evidence="2 3">Fo_A28</strain>
    </source>
</reference>
<gene>
    <name evidence="2" type="ORF">BFJ68_g17148</name>
</gene>
<proteinExistence type="predicted"/>